<proteinExistence type="predicted"/>
<dbReference type="Gene3D" id="3.40.630.30">
    <property type="match status" value="1"/>
</dbReference>
<keyword evidence="1 4" id="KW-0479">Metal-binding</keyword>
<dbReference type="GO" id="GO:0008934">
    <property type="term" value="F:inositol monophosphate 1-phosphatase activity"/>
    <property type="evidence" value="ECO:0007669"/>
    <property type="project" value="TreeGrafter"/>
</dbReference>
<dbReference type="InterPro" id="IPR016181">
    <property type="entry name" value="Acyl_CoA_acyltransferase"/>
</dbReference>
<dbReference type="PROSITE" id="PS00629">
    <property type="entry name" value="IMP_1"/>
    <property type="match status" value="1"/>
</dbReference>
<dbReference type="PANTHER" id="PTHR20854">
    <property type="entry name" value="INOSITOL MONOPHOSPHATASE"/>
    <property type="match status" value="1"/>
</dbReference>
<dbReference type="AlphaFoldDB" id="A0AAE4C7J1"/>
<feature type="binding site" evidence="4">
    <location>
        <position position="86"/>
    </location>
    <ligand>
        <name>Mg(2+)</name>
        <dbReference type="ChEBI" id="CHEBI:18420"/>
        <label>1</label>
        <note>catalytic</note>
    </ligand>
</feature>
<dbReference type="InterPro" id="IPR020583">
    <property type="entry name" value="Inositol_monoP_metal-BS"/>
</dbReference>
<dbReference type="EMBL" id="JAVDUI010000001">
    <property type="protein sequence ID" value="MDR6892599.1"/>
    <property type="molecule type" value="Genomic_DNA"/>
</dbReference>
<name>A0AAE4C7J1_9MICC</name>
<evidence type="ECO:0000256" key="3">
    <source>
        <dbReference type="ARBA" id="ARBA00022842"/>
    </source>
</evidence>
<dbReference type="Gene3D" id="3.40.190.80">
    <property type="match status" value="1"/>
</dbReference>
<dbReference type="Pfam" id="PF00459">
    <property type="entry name" value="Inositol_P"/>
    <property type="match status" value="1"/>
</dbReference>
<dbReference type="GO" id="GO:0046872">
    <property type="term" value="F:metal ion binding"/>
    <property type="evidence" value="ECO:0007669"/>
    <property type="project" value="UniProtKB-KW"/>
</dbReference>
<feature type="binding site" evidence="4">
    <location>
        <position position="85"/>
    </location>
    <ligand>
        <name>Mg(2+)</name>
        <dbReference type="ChEBI" id="CHEBI:18420"/>
        <label>1</label>
        <note>catalytic</note>
    </ligand>
</feature>
<dbReference type="PROSITE" id="PS51186">
    <property type="entry name" value="GNAT"/>
    <property type="match status" value="1"/>
</dbReference>
<accession>A0AAE4C7J1</accession>
<dbReference type="InterPro" id="IPR000760">
    <property type="entry name" value="Inositol_monophosphatase-like"/>
</dbReference>
<evidence type="ECO:0000259" key="5">
    <source>
        <dbReference type="PROSITE" id="PS51186"/>
    </source>
</evidence>
<feature type="binding site" evidence="4">
    <location>
        <position position="83"/>
    </location>
    <ligand>
        <name>Mg(2+)</name>
        <dbReference type="ChEBI" id="CHEBI:18420"/>
        <label>1</label>
        <note>catalytic</note>
    </ligand>
</feature>
<dbReference type="PRINTS" id="PR00377">
    <property type="entry name" value="IMPHPHTASES"/>
</dbReference>
<evidence type="ECO:0000313" key="7">
    <source>
        <dbReference type="Proteomes" id="UP001247307"/>
    </source>
</evidence>
<protein>
    <submittedName>
        <fullName evidence="6">Fructose-1,6-bisphosphatase/inositol monophosphatase family enzyme/GNAT superfamily N-acetyltransferase</fullName>
    </submittedName>
</protein>
<dbReference type="Proteomes" id="UP001247307">
    <property type="component" value="Unassembled WGS sequence"/>
</dbReference>
<feature type="domain" description="N-acetyltransferase" evidence="5">
    <location>
        <begin position="263"/>
        <end position="426"/>
    </location>
</feature>
<organism evidence="6 7">
    <name type="scientific">Falsarthrobacter nasiphocae</name>
    <dbReference type="NCBI Taxonomy" id="189863"/>
    <lineage>
        <taxon>Bacteria</taxon>
        <taxon>Bacillati</taxon>
        <taxon>Actinomycetota</taxon>
        <taxon>Actinomycetes</taxon>
        <taxon>Micrococcales</taxon>
        <taxon>Micrococcaceae</taxon>
        <taxon>Falsarthrobacter</taxon>
    </lineage>
</organism>
<comment type="caution">
    <text evidence="6">The sequence shown here is derived from an EMBL/GenBank/DDBJ whole genome shotgun (WGS) entry which is preliminary data.</text>
</comment>
<dbReference type="Gene3D" id="3.30.540.10">
    <property type="entry name" value="Fructose-1,6-Bisphosphatase, subunit A, domain 1"/>
    <property type="match status" value="1"/>
</dbReference>
<dbReference type="RefSeq" id="WP_309851867.1">
    <property type="nucleotide sequence ID" value="NZ_BAAAIU010000020.1"/>
</dbReference>
<dbReference type="CDD" id="cd04301">
    <property type="entry name" value="NAT_SF"/>
    <property type="match status" value="1"/>
</dbReference>
<dbReference type="InterPro" id="IPR000182">
    <property type="entry name" value="GNAT_dom"/>
</dbReference>
<dbReference type="GO" id="GO:0007165">
    <property type="term" value="P:signal transduction"/>
    <property type="evidence" value="ECO:0007669"/>
    <property type="project" value="TreeGrafter"/>
</dbReference>
<evidence type="ECO:0000256" key="4">
    <source>
        <dbReference type="PIRSR" id="PIRSR600760-2"/>
    </source>
</evidence>
<dbReference type="SUPFAM" id="SSF55729">
    <property type="entry name" value="Acyl-CoA N-acyltransferases (Nat)"/>
    <property type="match status" value="1"/>
</dbReference>
<keyword evidence="2" id="KW-0378">Hydrolase</keyword>
<sequence>MARRAAAAGAAVLAERPVGPVAFAELGGETKSAASDLVTEFDKRAEEAVRAVIAEARPHDAITGEEGGSTVPQDPSGYRWSVDPLDGTTNFVRGIPYYATSVAVAGPEGDWLAGAVAAPALKTTWWASQSGGAFRQDEGQAPVQLHGPDPDREARIIATGFGHDPKRRRKQLKELESVMGDFADVRRLGAAALDLCLVADGTLDAYTERGLYEHDWAAGLLIAETAGVVVTRPAEDSVRDGAYRDLPLVTAGLKKRTEPDERVTVRRIRPEDYKAVGRITVRSYLAAGHFDDPEHEYMKKIADTQSRAESATILVAERRGRIVGSVTIARHGEPWADIARPGELEFRLLAVDPGAQRSGAGRALLEAVIDEARVDPEITDVVLTTGSEWRAARSAYAALGFVGQPRRDWFVPNTDIRLLVYSLKVRP</sequence>
<feature type="binding site" evidence="4">
    <location>
        <position position="65"/>
    </location>
    <ligand>
        <name>Mg(2+)</name>
        <dbReference type="ChEBI" id="CHEBI:18420"/>
        <label>1</label>
        <note>catalytic</note>
    </ligand>
</feature>
<dbReference type="SUPFAM" id="SSF56655">
    <property type="entry name" value="Carbohydrate phosphatase"/>
    <property type="match status" value="1"/>
</dbReference>
<reference evidence="6" key="1">
    <citation type="submission" date="2023-07" db="EMBL/GenBank/DDBJ databases">
        <title>Sequencing the genomes of 1000 actinobacteria strains.</title>
        <authorList>
            <person name="Klenk H.-P."/>
        </authorList>
    </citation>
    <scope>NUCLEOTIDE SEQUENCE</scope>
    <source>
        <strain evidence="6">DSM 13988</strain>
    </source>
</reference>
<evidence type="ECO:0000256" key="1">
    <source>
        <dbReference type="ARBA" id="ARBA00022723"/>
    </source>
</evidence>
<gene>
    <name evidence="6" type="ORF">J2S35_001539</name>
</gene>
<evidence type="ECO:0000256" key="2">
    <source>
        <dbReference type="ARBA" id="ARBA00022801"/>
    </source>
</evidence>
<evidence type="ECO:0000313" key="6">
    <source>
        <dbReference type="EMBL" id="MDR6892599.1"/>
    </source>
</evidence>
<dbReference type="GO" id="GO:0006020">
    <property type="term" value="P:inositol metabolic process"/>
    <property type="evidence" value="ECO:0007669"/>
    <property type="project" value="TreeGrafter"/>
</dbReference>
<dbReference type="PANTHER" id="PTHR20854:SF4">
    <property type="entry name" value="INOSITOL-1-MONOPHOSPHATASE-RELATED"/>
    <property type="match status" value="1"/>
</dbReference>
<comment type="cofactor">
    <cofactor evidence="4">
        <name>Mg(2+)</name>
        <dbReference type="ChEBI" id="CHEBI:18420"/>
    </cofactor>
</comment>
<dbReference type="GO" id="GO:0016747">
    <property type="term" value="F:acyltransferase activity, transferring groups other than amino-acyl groups"/>
    <property type="evidence" value="ECO:0007669"/>
    <property type="project" value="InterPro"/>
</dbReference>
<keyword evidence="3 4" id="KW-0460">Magnesium</keyword>
<keyword evidence="7" id="KW-1185">Reference proteome</keyword>
<feature type="binding site" evidence="4">
    <location>
        <position position="215"/>
    </location>
    <ligand>
        <name>Mg(2+)</name>
        <dbReference type="ChEBI" id="CHEBI:18420"/>
        <label>1</label>
        <note>catalytic</note>
    </ligand>
</feature>
<dbReference type="Pfam" id="PF00583">
    <property type="entry name" value="Acetyltransf_1"/>
    <property type="match status" value="1"/>
</dbReference>